<sequence>MKYFKTVILLLLMSCGNDKIVQLPEINHSEISEIIDVSAAYLFYDETKADSIELNRKTLISTTNWLINVDKRLTLKQAIPKIIFLQNKKRNAEVHKNEAARNYYTCHDTSINNLGFIDFTDIFYIKKSTDEVVKELNDFHLIFNNLSDIRITASNSKELATSEFNLIQNIKNVILENDDPKTLHLFFNEDLSFQNYITFKSLLNQLNSENVIIANKEFVFN</sequence>
<evidence type="ECO:0000313" key="2">
    <source>
        <dbReference type="Proteomes" id="UP000324550"/>
    </source>
</evidence>
<dbReference type="OrthoDB" id="1148707at2"/>
<dbReference type="AlphaFoldDB" id="A0A5D0GIQ3"/>
<organism evidence="1 2">
    <name type="scientific">Formosa maritima</name>
    <dbReference type="NCBI Taxonomy" id="2592046"/>
    <lineage>
        <taxon>Bacteria</taxon>
        <taxon>Pseudomonadati</taxon>
        <taxon>Bacteroidota</taxon>
        <taxon>Flavobacteriia</taxon>
        <taxon>Flavobacteriales</taxon>
        <taxon>Flavobacteriaceae</taxon>
        <taxon>Formosa</taxon>
    </lineage>
</organism>
<evidence type="ECO:0000313" key="1">
    <source>
        <dbReference type="EMBL" id="TYA58199.1"/>
    </source>
</evidence>
<name>A0A5D0GIQ3_9FLAO</name>
<proteinExistence type="predicted"/>
<dbReference type="Proteomes" id="UP000324550">
    <property type="component" value="Unassembled WGS sequence"/>
</dbReference>
<accession>A0A5D0GIQ3</accession>
<comment type="caution">
    <text evidence="1">The sequence shown here is derived from an EMBL/GenBank/DDBJ whole genome shotgun (WGS) entry which is preliminary data.</text>
</comment>
<protein>
    <submittedName>
        <fullName evidence="1">Uncharacterized protein</fullName>
    </submittedName>
</protein>
<keyword evidence="2" id="KW-1185">Reference proteome</keyword>
<gene>
    <name evidence="1" type="ORF">FVF61_03195</name>
</gene>
<dbReference type="RefSeq" id="WP_148453227.1">
    <property type="nucleotide sequence ID" value="NZ_VSFC01000019.1"/>
</dbReference>
<reference evidence="1 2" key="1">
    <citation type="submission" date="2019-08" db="EMBL/GenBank/DDBJ databases">
        <title>Formosa sediminis sp. nov., isolated from marine sediment.</title>
        <authorList>
            <person name="Cao W.R."/>
        </authorList>
    </citation>
    <scope>NUCLEOTIDE SEQUENCE [LARGE SCALE GENOMIC DNA]</scope>
    <source>
        <strain evidence="1 2">1494</strain>
    </source>
</reference>
<dbReference type="EMBL" id="VSFC01000019">
    <property type="protein sequence ID" value="TYA58199.1"/>
    <property type="molecule type" value="Genomic_DNA"/>
</dbReference>